<comment type="caution">
    <text evidence="7">The sequence shown here is derived from an EMBL/GenBank/DDBJ whole genome shotgun (WGS) entry which is preliminary data.</text>
</comment>
<evidence type="ECO:0000313" key="8">
    <source>
        <dbReference type="Proteomes" id="UP000324629"/>
    </source>
</evidence>
<keyword evidence="8" id="KW-1185">Reference proteome</keyword>
<evidence type="ECO:0000256" key="3">
    <source>
        <dbReference type="ARBA" id="ARBA00022771"/>
    </source>
</evidence>
<feature type="region of interest" description="Disordered" evidence="5">
    <location>
        <begin position="428"/>
        <end position="458"/>
    </location>
</feature>
<dbReference type="PANTHER" id="PTHR10876">
    <property type="entry name" value="ZINC FINGER PROTEIN ZPR1"/>
    <property type="match status" value="1"/>
</dbReference>
<keyword evidence="3" id="KW-0863">Zinc-finger</keyword>
<dbReference type="Pfam" id="PF22794">
    <property type="entry name" value="jr-ZPR1"/>
    <property type="match status" value="2"/>
</dbReference>
<dbReference type="Proteomes" id="UP000324629">
    <property type="component" value="Unassembled WGS sequence"/>
</dbReference>
<evidence type="ECO:0000256" key="1">
    <source>
        <dbReference type="ARBA" id="ARBA00008354"/>
    </source>
</evidence>
<dbReference type="InterPro" id="IPR042451">
    <property type="entry name" value="ZPR1_A/B_dom"/>
</dbReference>
<comment type="similarity">
    <text evidence="1">Belongs to the ZPR1 family.</text>
</comment>
<dbReference type="Gene3D" id="2.20.25.420">
    <property type="entry name" value="ZPR1, zinc finger domain"/>
    <property type="match status" value="2"/>
</dbReference>
<organism evidence="7 8">
    <name type="scientific">Paragonimus westermani</name>
    <dbReference type="NCBI Taxonomy" id="34504"/>
    <lineage>
        <taxon>Eukaryota</taxon>
        <taxon>Metazoa</taxon>
        <taxon>Spiralia</taxon>
        <taxon>Lophotrochozoa</taxon>
        <taxon>Platyhelminthes</taxon>
        <taxon>Trematoda</taxon>
        <taxon>Digenea</taxon>
        <taxon>Plagiorchiida</taxon>
        <taxon>Troglotremata</taxon>
        <taxon>Troglotrematidae</taxon>
        <taxon>Paragonimus</taxon>
    </lineage>
</organism>
<evidence type="ECO:0000256" key="2">
    <source>
        <dbReference type="ARBA" id="ARBA00022723"/>
    </source>
</evidence>
<evidence type="ECO:0000313" key="7">
    <source>
        <dbReference type="EMBL" id="KAA3682427.1"/>
    </source>
</evidence>
<keyword evidence="4" id="KW-0862">Zinc</keyword>
<name>A0A5J4P3Q4_9TREM</name>
<feature type="compositionally biased region" description="Polar residues" evidence="5">
    <location>
        <begin position="215"/>
        <end position="234"/>
    </location>
</feature>
<accession>A0A5J4P3Q4</accession>
<sequence length="458" mass="49703">MAGSVMAELNADDQPEVTEVESVCFNCYKNGITRILLTRIAFFREIIVSSFSCPHCGFENRTFDPASRIQDKGLRVTLKVQNACDLNRRIVRPAGSTVLIPELDASFPTSDGDLTTIEGVILRIADNIEHLQPERKKVQPGLASDLDVFLGKLRGLLSLKQPFTLVLDDPSGNGCIENIKAPDPDPQLETLLYERSAEQCAAIGFRADDDDGNLPANSSAAPTQSSEGQPSGGSTHEKIGTDEVLTFKVNCPDCNAPCATNMKLIDIPHFKQVVIMATVCSSCGHKDSEVKSGGGFAAKGRRYRLRLTHVSDLSRDILISETAAVRLPELDLESMGGTLGGRFTTLEGFLLAVRDQLISANPFLLGDSSSAEEKTGKLATVIEQLKQIAAGERLGVIFELKDPAGNSYLQNLYAPDPDPELEVIDYERSETENDELGLNDMNTTDYETVPTTKFGDAS</sequence>
<evidence type="ECO:0000256" key="4">
    <source>
        <dbReference type="ARBA" id="ARBA00022833"/>
    </source>
</evidence>
<protein>
    <recommendedName>
        <fullName evidence="6">Zinc finger ZPR1-type domain-containing protein</fullName>
    </recommendedName>
</protein>
<dbReference type="FunFam" id="2.20.25.420:FF:000001">
    <property type="entry name" value="Zinc finger protein ZPR1"/>
    <property type="match status" value="1"/>
</dbReference>
<dbReference type="InterPro" id="IPR004457">
    <property type="entry name" value="Znf_ZPR1"/>
</dbReference>
<dbReference type="Pfam" id="PF03367">
    <property type="entry name" value="Zn_ribbon_ZPR1"/>
    <property type="match status" value="2"/>
</dbReference>
<feature type="domain" description="Zinc finger ZPR1-type" evidence="6">
    <location>
        <begin position="249"/>
        <end position="411"/>
    </location>
</feature>
<gene>
    <name evidence="7" type="ORF">DEA37_0007585</name>
</gene>
<dbReference type="SMART" id="SM00709">
    <property type="entry name" value="Zpr1"/>
    <property type="match status" value="2"/>
</dbReference>
<dbReference type="PANTHER" id="PTHR10876:SF0">
    <property type="entry name" value="ZINC FINGER PROTEIN ZPR1"/>
    <property type="match status" value="1"/>
</dbReference>
<proteinExistence type="inferred from homology"/>
<dbReference type="FunFam" id="2.20.25.420:FF:000003">
    <property type="entry name" value="zinc finger protein ZPR1"/>
    <property type="match status" value="1"/>
</dbReference>
<dbReference type="InterPro" id="IPR042452">
    <property type="entry name" value="ZPR1_Znf1/2"/>
</dbReference>
<dbReference type="GO" id="GO:0008270">
    <property type="term" value="F:zinc ion binding"/>
    <property type="evidence" value="ECO:0007669"/>
    <property type="project" value="UniProtKB-KW"/>
</dbReference>
<dbReference type="GO" id="GO:0005634">
    <property type="term" value="C:nucleus"/>
    <property type="evidence" value="ECO:0007669"/>
    <property type="project" value="TreeGrafter"/>
</dbReference>
<feature type="compositionally biased region" description="Polar residues" evidence="5">
    <location>
        <begin position="440"/>
        <end position="451"/>
    </location>
</feature>
<dbReference type="InterPro" id="IPR040141">
    <property type="entry name" value="ZPR1"/>
</dbReference>
<keyword evidence="2" id="KW-0479">Metal-binding</keyword>
<reference evidence="7 8" key="1">
    <citation type="journal article" date="2019" name="Gigascience">
        <title>Whole-genome sequence of the oriental lung fluke Paragonimus westermani.</title>
        <authorList>
            <person name="Oey H."/>
            <person name="Zakrzewski M."/>
            <person name="Narain K."/>
            <person name="Devi K.R."/>
            <person name="Agatsuma T."/>
            <person name="Nawaratna S."/>
            <person name="Gobert G.N."/>
            <person name="Jones M.K."/>
            <person name="Ragan M.A."/>
            <person name="McManus D.P."/>
            <person name="Krause L."/>
        </authorList>
    </citation>
    <scope>NUCLEOTIDE SEQUENCE [LARGE SCALE GENOMIC DNA]</scope>
    <source>
        <strain evidence="7 8">IND2009</strain>
    </source>
</reference>
<dbReference type="AlphaFoldDB" id="A0A5J4P3Q4"/>
<evidence type="ECO:0000259" key="6">
    <source>
        <dbReference type="SMART" id="SM00709"/>
    </source>
</evidence>
<feature type="region of interest" description="Disordered" evidence="5">
    <location>
        <begin position="208"/>
        <end position="238"/>
    </location>
</feature>
<feature type="domain" description="Zinc finger ZPR1-type" evidence="6">
    <location>
        <begin position="22"/>
        <end position="178"/>
    </location>
</feature>
<dbReference type="InterPro" id="IPR056180">
    <property type="entry name" value="ZPR1_jr_dom"/>
</dbReference>
<dbReference type="Gene3D" id="2.60.120.1040">
    <property type="entry name" value="ZPR1, A/B domain"/>
    <property type="match status" value="2"/>
</dbReference>
<dbReference type="EMBL" id="QNGE01000015">
    <property type="protein sequence ID" value="KAA3682427.1"/>
    <property type="molecule type" value="Genomic_DNA"/>
</dbReference>
<evidence type="ECO:0000256" key="5">
    <source>
        <dbReference type="SAM" id="MobiDB-lite"/>
    </source>
</evidence>
<dbReference type="NCBIfam" id="TIGR00310">
    <property type="entry name" value="ZPR1_znf"/>
    <property type="match status" value="2"/>
</dbReference>